<evidence type="ECO:0000313" key="9">
    <source>
        <dbReference type="EMBL" id="KOY82892.1"/>
    </source>
</evidence>
<dbReference type="AlphaFoldDB" id="A0A0M9DM05"/>
<sequence>MEKIICACGHSNPYGTKLCEKCGRPLTEEEKQNKVVDMRYDGMAIRSKTYNKSIIDKIWNFFSSVKVGIALIIITLIAASIGTLLPQEFYVKASDMEKGAYYEDVYGVFGKIYYALGLSDLYSSWWFQILVGMLAVSIIVASLDRGIPLHKSLKNQRVKRHESFMKRQRIVAEGQVTAGTEETLDKVAQKMTEMKYAVRRDGSALLAEKGRFSRYGPYINHVGLIIFLGGVMLRLLPGFYVDESIWVREGETRAIPSMDGYFIENRDFILETHDNEPQGEQVKQGVNVVAKNFQTDVTLYKQPEDALPGDTENLEKVKDYSIRVNHPLKEDGFALYQMDYRLNELKQMNFELVHKTTEESLGKVEIDLTNPKKEYDLGNGSSVQILVYTPDFDGFENGEPRTKTSVPNNPAFLFKMTTPETPEGEVSFVEIMQPPLEPLGENQYRMKFAEAEMRDMSGITVRKDKTIPIIFIGGAIFMLGVVIGSYWNHRRLWLQVEPDGRVLMAAHVNKNMFSMKKDLDAVTAFAALPSYKDQLEKDEDSEESANGSIKEKEGDNT</sequence>
<feature type="domain" description="ResB-like" evidence="8">
    <location>
        <begin position="442"/>
        <end position="519"/>
    </location>
</feature>
<dbReference type="RefSeq" id="WP_053994130.1">
    <property type="nucleotide sequence ID" value="NZ_CP065643.1"/>
</dbReference>
<reference evidence="9 10" key="1">
    <citation type="submission" date="2015-07" db="EMBL/GenBank/DDBJ databases">
        <title>Genome sequencing project for genomic taxonomy and phylogenomics of Bacillus-like bacteria.</title>
        <authorList>
            <person name="Liu B."/>
            <person name="Wang J."/>
            <person name="Zhu Y."/>
            <person name="Liu G."/>
            <person name="Chen Q."/>
            <person name="Chen Z."/>
            <person name="Che J."/>
            <person name="Ge C."/>
            <person name="Shi H."/>
            <person name="Pan Z."/>
            <person name="Liu X."/>
        </authorList>
    </citation>
    <scope>NUCLEOTIDE SEQUENCE [LARGE SCALE GENOMIC DNA]</scope>
    <source>
        <strain evidence="9 10">DSM 54</strain>
    </source>
</reference>
<dbReference type="InterPro" id="IPR007816">
    <property type="entry name" value="ResB-like_domain"/>
</dbReference>
<evidence type="ECO:0000256" key="7">
    <source>
        <dbReference type="SAM" id="Phobius"/>
    </source>
</evidence>
<organism evidence="9 10">
    <name type="scientific">Lysinibacillus macroides</name>
    <dbReference type="NCBI Taxonomy" id="33935"/>
    <lineage>
        <taxon>Bacteria</taxon>
        <taxon>Bacillati</taxon>
        <taxon>Bacillota</taxon>
        <taxon>Bacilli</taxon>
        <taxon>Bacillales</taxon>
        <taxon>Bacillaceae</taxon>
        <taxon>Lysinibacillus</taxon>
    </lineage>
</organism>
<feature type="domain" description="ResB-like" evidence="8">
    <location>
        <begin position="65"/>
        <end position="427"/>
    </location>
</feature>
<accession>A0A0M9DM05</accession>
<protein>
    <submittedName>
        <fullName evidence="9">Cytochrome C biogenesis protein</fullName>
    </submittedName>
</protein>
<evidence type="ECO:0000256" key="3">
    <source>
        <dbReference type="ARBA" id="ARBA00022748"/>
    </source>
</evidence>
<dbReference type="GO" id="GO:0016020">
    <property type="term" value="C:membrane"/>
    <property type="evidence" value="ECO:0007669"/>
    <property type="project" value="UniProtKB-SubCell"/>
</dbReference>
<evidence type="ECO:0000256" key="6">
    <source>
        <dbReference type="SAM" id="MobiDB-lite"/>
    </source>
</evidence>
<evidence type="ECO:0000259" key="8">
    <source>
        <dbReference type="Pfam" id="PF05140"/>
    </source>
</evidence>
<dbReference type="Proteomes" id="UP000037977">
    <property type="component" value="Unassembled WGS sequence"/>
</dbReference>
<comment type="subcellular location">
    <subcellularLocation>
        <location evidence="1">Membrane</location>
        <topology evidence="1">Multi-pass membrane protein</topology>
    </subcellularLocation>
</comment>
<evidence type="ECO:0000313" key="10">
    <source>
        <dbReference type="Proteomes" id="UP000037977"/>
    </source>
</evidence>
<keyword evidence="4 7" id="KW-1133">Transmembrane helix</keyword>
<keyword evidence="10" id="KW-1185">Reference proteome</keyword>
<keyword evidence="3" id="KW-0201">Cytochrome c-type biogenesis</keyword>
<dbReference type="STRING" id="33935.ADM90_06100"/>
<dbReference type="PANTHER" id="PTHR31566">
    <property type="entry name" value="CYTOCHROME C BIOGENESIS PROTEIN CCS1, CHLOROPLASTIC"/>
    <property type="match status" value="1"/>
</dbReference>
<dbReference type="EMBL" id="LGCI01000005">
    <property type="protein sequence ID" value="KOY82892.1"/>
    <property type="molecule type" value="Genomic_DNA"/>
</dbReference>
<keyword evidence="2 7" id="KW-0812">Transmembrane</keyword>
<feature type="transmembrane region" description="Helical" evidence="7">
    <location>
        <begin position="58"/>
        <end position="81"/>
    </location>
</feature>
<comment type="caution">
    <text evidence="9">The sequence shown here is derived from an EMBL/GenBank/DDBJ whole genome shotgun (WGS) entry which is preliminary data.</text>
</comment>
<gene>
    <name evidence="9" type="ORF">ADM90_06100</name>
</gene>
<evidence type="ECO:0000256" key="4">
    <source>
        <dbReference type="ARBA" id="ARBA00022989"/>
    </source>
</evidence>
<evidence type="ECO:0000256" key="1">
    <source>
        <dbReference type="ARBA" id="ARBA00004141"/>
    </source>
</evidence>
<feature type="region of interest" description="Disordered" evidence="6">
    <location>
        <begin position="534"/>
        <end position="557"/>
    </location>
</feature>
<dbReference type="InterPro" id="IPR023494">
    <property type="entry name" value="Cyt_c_bgen_Ccs1/CcsB/ResB"/>
</dbReference>
<evidence type="ECO:0000256" key="2">
    <source>
        <dbReference type="ARBA" id="ARBA00022692"/>
    </source>
</evidence>
<dbReference type="PATRIC" id="fig|33935.3.peg.645"/>
<dbReference type="PANTHER" id="PTHR31566:SF0">
    <property type="entry name" value="CYTOCHROME C BIOGENESIS PROTEIN CCS1, CHLOROPLASTIC"/>
    <property type="match status" value="1"/>
</dbReference>
<dbReference type="OrthoDB" id="9770923at2"/>
<feature type="transmembrane region" description="Helical" evidence="7">
    <location>
        <begin position="218"/>
        <end position="240"/>
    </location>
</feature>
<evidence type="ECO:0000256" key="5">
    <source>
        <dbReference type="ARBA" id="ARBA00023136"/>
    </source>
</evidence>
<keyword evidence="5 7" id="KW-0472">Membrane</keyword>
<proteinExistence type="predicted"/>
<dbReference type="GO" id="GO:0017004">
    <property type="term" value="P:cytochrome complex assembly"/>
    <property type="evidence" value="ECO:0007669"/>
    <property type="project" value="UniProtKB-KW"/>
</dbReference>
<feature type="transmembrane region" description="Helical" evidence="7">
    <location>
        <begin position="125"/>
        <end position="143"/>
    </location>
</feature>
<name>A0A0M9DM05_9BACI</name>
<feature type="transmembrane region" description="Helical" evidence="7">
    <location>
        <begin position="467"/>
        <end position="487"/>
    </location>
</feature>
<dbReference type="Pfam" id="PF05140">
    <property type="entry name" value="ResB"/>
    <property type="match status" value="2"/>
</dbReference>